<dbReference type="Proteomes" id="UP000004431">
    <property type="component" value="Unassembled WGS sequence"/>
</dbReference>
<evidence type="ECO:0000256" key="8">
    <source>
        <dbReference type="ARBA" id="ARBA00022840"/>
    </source>
</evidence>
<dbReference type="InterPro" id="IPR001636">
    <property type="entry name" value="SAICAR_synth"/>
</dbReference>
<comment type="similarity">
    <text evidence="2 11">Belongs to the SAICAR synthetase family.</text>
</comment>
<proteinExistence type="inferred from homology"/>
<dbReference type="SUPFAM" id="SSF56104">
    <property type="entry name" value="SAICAR synthase-like"/>
    <property type="match status" value="1"/>
</dbReference>
<dbReference type="PANTHER" id="PTHR43599:SF3">
    <property type="entry name" value="SI:DKEY-6E2.2"/>
    <property type="match status" value="1"/>
</dbReference>
<feature type="domain" description="SAICAR synthetase/ADE2 N-terminal" evidence="12">
    <location>
        <begin position="18"/>
        <end position="243"/>
    </location>
</feature>
<evidence type="ECO:0000256" key="3">
    <source>
        <dbReference type="ARBA" id="ARBA00012217"/>
    </source>
</evidence>
<evidence type="ECO:0000256" key="1">
    <source>
        <dbReference type="ARBA" id="ARBA00004672"/>
    </source>
</evidence>
<organism evidence="13 14">
    <name type="scientific">Fannyhessea vaginae PB189-T1-4</name>
    <dbReference type="NCBI Taxonomy" id="866774"/>
    <lineage>
        <taxon>Bacteria</taxon>
        <taxon>Bacillati</taxon>
        <taxon>Actinomycetota</taxon>
        <taxon>Coriobacteriia</taxon>
        <taxon>Coriobacteriales</taxon>
        <taxon>Atopobiaceae</taxon>
        <taxon>Fannyhessea</taxon>
    </lineage>
</organism>
<dbReference type="PANTHER" id="PTHR43599">
    <property type="entry name" value="MULTIFUNCTIONAL PROTEIN ADE2"/>
    <property type="match status" value="1"/>
</dbReference>
<evidence type="ECO:0000256" key="6">
    <source>
        <dbReference type="ARBA" id="ARBA00022741"/>
    </source>
</evidence>
<reference evidence="13 14" key="1">
    <citation type="submission" date="2010-08" db="EMBL/GenBank/DDBJ databases">
        <authorList>
            <person name="Durkin A.S."/>
            <person name="Madupu R."/>
            <person name="Torralba M."/>
            <person name="Gillis M."/>
            <person name="Methe B."/>
            <person name="Sutton G."/>
            <person name="Nelson K.E."/>
        </authorList>
    </citation>
    <scope>NUCLEOTIDE SEQUENCE [LARGE SCALE GENOMIC DNA]</scope>
    <source>
        <strain evidence="13 14">PB189-T1-4</strain>
    </source>
</reference>
<keyword evidence="7 11" id="KW-0658">Purine biosynthesis</keyword>
<dbReference type="NCBIfam" id="TIGR00081">
    <property type="entry name" value="purC"/>
    <property type="match status" value="1"/>
</dbReference>
<dbReference type="InterPro" id="IPR033934">
    <property type="entry name" value="SAICAR_synt_PurC"/>
</dbReference>
<keyword evidence="8 11" id="KW-0067">ATP-binding</keyword>
<comment type="catalytic activity">
    <reaction evidence="10 11">
        <text>5-amino-1-(5-phospho-D-ribosyl)imidazole-4-carboxylate + L-aspartate + ATP = (2S)-2-[5-amino-1-(5-phospho-beta-D-ribosyl)imidazole-4-carboxamido]succinate + ADP + phosphate + 2 H(+)</text>
        <dbReference type="Rhea" id="RHEA:22628"/>
        <dbReference type="ChEBI" id="CHEBI:15378"/>
        <dbReference type="ChEBI" id="CHEBI:29991"/>
        <dbReference type="ChEBI" id="CHEBI:30616"/>
        <dbReference type="ChEBI" id="CHEBI:43474"/>
        <dbReference type="ChEBI" id="CHEBI:58443"/>
        <dbReference type="ChEBI" id="CHEBI:77657"/>
        <dbReference type="ChEBI" id="CHEBI:456216"/>
        <dbReference type="EC" id="6.3.2.6"/>
    </reaction>
</comment>
<dbReference type="Gene3D" id="3.30.470.20">
    <property type="entry name" value="ATP-grasp fold, B domain"/>
    <property type="match status" value="1"/>
</dbReference>
<dbReference type="Gene3D" id="3.30.200.20">
    <property type="entry name" value="Phosphorylase Kinase, domain 1"/>
    <property type="match status" value="1"/>
</dbReference>
<accession>A0ABN0B195</accession>
<evidence type="ECO:0000259" key="12">
    <source>
        <dbReference type="Pfam" id="PF01259"/>
    </source>
</evidence>
<evidence type="ECO:0000256" key="9">
    <source>
        <dbReference type="ARBA" id="ARBA00030409"/>
    </source>
</evidence>
<evidence type="ECO:0000256" key="7">
    <source>
        <dbReference type="ARBA" id="ARBA00022755"/>
    </source>
</evidence>
<dbReference type="PROSITE" id="PS01058">
    <property type="entry name" value="SAICAR_SYNTHETASE_2"/>
    <property type="match status" value="1"/>
</dbReference>
<evidence type="ECO:0000313" key="13">
    <source>
        <dbReference type="EMBL" id="EFL44571.1"/>
    </source>
</evidence>
<protein>
    <recommendedName>
        <fullName evidence="4 11">Phosphoribosylaminoimidazole-succinocarboxamide synthase</fullName>
        <ecNumber evidence="3 11">6.3.2.6</ecNumber>
    </recommendedName>
    <alternativeName>
        <fullName evidence="9 11">SAICAR synthetase</fullName>
    </alternativeName>
</protein>
<comment type="pathway">
    <text evidence="1 11">Purine metabolism; IMP biosynthesis via de novo pathway; 5-amino-1-(5-phospho-D-ribosyl)imidazole-4-carboxamide from 5-amino-1-(5-phospho-D-ribosyl)imidazole-4-carboxylate: step 1/2.</text>
</comment>
<sequence length="249" mass="28618">MQHDEYNHQEHAQKGKLAYVGKAKDMYETTDPHLFWMVYKDQATAGDGAKKEQIAGKGVLNQKITRLIFAYLEEHGIATHLKEIVSDTEELVEKLDMFELEVVLRNRAAGSIVRRLGIEKGTEFKGGMVEFYFKSDDLHDPLLTDDNLLFMQLATPAQLEEIKRLTREVNRLLSDLFARANLMLVDFKLEFGTNAKGDVILGDEFSPDNCRLWDAQTHESFDKDIFRNSDEDMIPYYQAVYDRLCSVLA</sequence>
<dbReference type="GO" id="GO:0004639">
    <property type="term" value="F:phosphoribosylaminoimidazolesuccinocarboxamide synthase activity"/>
    <property type="evidence" value="ECO:0007669"/>
    <property type="project" value="UniProtKB-EC"/>
</dbReference>
<dbReference type="Pfam" id="PF01259">
    <property type="entry name" value="SAICAR_synt"/>
    <property type="match status" value="1"/>
</dbReference>
<dbReference type="InterPro" id="IPR050089">
    <property type="entry name" value="SAICAR_synthetase"/>
</dbReference>
<evidence type="ECO:0000256" key="2">
    <source>
        <dbReference type="ARBA" id="ARBA00010190"/>
    </source>
</evidence>
<gene>
    <name evidence="11 13" type="primary">purC</name>
    <name evidence="13" type="ORF">HMPREF9248_1225</name>
</gene>
<evidence type="ECO:0000256" key="5">
    <source>
        <dbReference type="ARBA" id="ARBA00022598"/>
    </source>
</evidence>
<evidence type="ECO:0000256" key="10">
    <source>
        <dbReference type="ARBA" id="ARBA00048475"/>
    </source>
</evidence>
<keyword evidence="6 11" id="KW-0547">Nucleotide-binding</keyword>
<name>A0ABN0B195_9ACTN</name>
<evidence type="ECO:0000313" key="14">
    <source>
        <dbReference type="Proteomes" id="UP000004431"/>
    </source>
</evidence>
<dbReference type="InterPro" id="IPR028923">
    <property type="entry name" value="SAICAR_synt/ADE2_N"/>
</dbReference>
<keyword evidence="5 11" id="KW-0436">Ligase</keyword>
<dbReference type="EC" id="6.3.2.6" evidence="3 11"/>
<comment type="caution">
    <text evidence="13">The sequence shown here is derived from an EMBL/GenBank/DDBJ whole genome shotgun (WGS) entry which is preliminary data.</text>
</comment>
<dbReference type="CDD" id="cd01415">
    <property type="entry name" value="SAICAR_synt_PurC"/>
    <property type="match status" value="1"/>
</dbReference>
<evidence type="ECO:0000256" key="4">
    <source>
        <dbReference type="ARBA" id="ARBA00016460"/>
    </source>
</evidence>
<dbReference type="InterPro" id="IPR018236">
    <property type="entry name" value="SAICAR_synthetase_CS"/>
</dbReference>
<evidence type="ECO:0000256" key="11">
    <source>
        <dbReference type="HAMAP-Rule" id="MF_00137"/>
    </source>
</evidence>
<dbReference type="EMBL" id="AEDQ01000010">
    <property type="protein sequence ID" value="EFL44571.1"/>
    <property type="molecule type" value="Genomic_DNA"/>
</dbReference>
<dbReference type="RefSeq" id="WP_006303686.1">
    <property type="nucleotide sequence ID" value="NZ_AEDQ01000010.1"/>
</dbReference>
<keyword evidence="14" id="KW-1185">Reference proteome</keyword>
<dbReference type="HAMAP" id="MF_00137">
    <property type="entry name" value="SAICAR_synth"/>
    <property type="match status" value="1"/>
</dbReference>